<feature type="region of interest" description="Disordered" evidence="1">
    <location>
        <begin position="228"/>
        <end position="262"/>
    </location>
</feature>
<proteinExistence type="predicted"/>
<gene>
    <name evidence="2" type="ORF">CC78DRAFT_607950</name>
</gene>
<protein>
    <submittedName>
        <fullName evidence="2">Uncharacterized protein</fullName>
    </submittedName>
</protein>
<evidence type="ECO:0000313" key="3">
    <source>
        <dbReference type="Proteomes" id="UP000800093"/>
    </source>
</evidence>
<evidence type="ECO:0000256" key="1">
    <source>
        <dbReference type="SAM" id="MobiDB-lite"/>
    </source>
</evidence>
<evidence type="ECO:0000313" key="2">
    <source>
        <dbReference type="EMBL" id="KAF2268740.1"/>
    </source>
</evidence>
<feature type="compositionally biased region" description="Low complexity" evidence="1">
    <location>
        <begin position="316"/>
        <end position="331"/>
    </location>
</feature>
<organism evidence="2 3">
    <name type="scientific">Lojkania enalia</name>
    <dbReference type="NCBI Taxonomy" id="147567"/>
    <lineage>
        <taxon>Eukaryota</taxon>
        <taxon>Fungi</taxon>
        <taxon>Dikarya</taxon>
        <taxon>Ascomycota</taxon>
        <taxon>Pezizomycotina</taxon>
        <taxon>Dothideomycetes</taxon>
        <taxon>Pleosporomycetidae</taxon>
        <taxon>Pleosporales</taxon>
        <taxon>Pleosporales incertae sedis</taxon>
        <taxon>Lojkania</taxon>
    </lineage>
</organism>
<reference evidence="3" key="1">
    <citation type="journal article" date="2020" name="Stud. Mycol.">
        <title>101 Dothideomycetes genomes: A test case for predicting lifestyles and emergence of pathogens.</title>
        <authorList>
            <person name="Haridas S."/>
            <person name="Albert R."/>
            <person name="Binder M."/>
            <person name="Bloem J."/>
            <person name="LaButti K."/>
            <person name="Salamov A."/>
            <person name="Andreopoulos B."/>
            <person name="Baker S."/>
            <person name="Barry K."/>
            <person name="Bills G."/>
            <person name="Bluhm B."/>
            <person name="Cannon C."/>
            <person name="Castanera R."/>
            <person name="Culley D."/>
            <person name="Daum C."/>
            <person name="Ezra D."/>
            <person name="Gonzalez J."/>
            <person name="Henrissat B."/>
            <person name="Kuo A."/>
            <person name="Liang C."/>
            <person name="Lipzen A."/>
            <person name="Lutzoni F."/>
            <person name="Magnuson J."/>
            <person name="Mondo S."/>
            <person name="Nolan M."/>
            <person name="Ohm R."/>
            <person name="Pangilinan J."/>
            <person name="Park H.-J."/>
            <person name="Ramirez L."/>
            <person name="Alfaro M."/>
            <person name="Sun H."/>
            <person name="Tritt A."/>
            <person name="Yoshinaga Y."/>
            <person name="Zwiers L.-H."/>
            <person name="Turgeon B."/>
            <person name="Goodwin S."/>
            <person name="Spatafora J."/>
            <person name="Crous P."/>
            <person name="Grigoriev I."/>
        </authorList>
    </citation>
    <scope>NUCLEOTIDE SEQUENCE [LARGE SCALE GENOMIC DNA]</scope>
    <source>
        <strain evidence="3">CBS 304.66</strain>
    </source>
</reference>
<comment type="caution">
    <text evidence="2">The sequence shown here is derived from an EMBL/GenBank/DDBJ whole genome shotgun (WGS) entry which is preliminary data.</text>
</comment>
<dbReference type="Proteomes" id="UP000800093">
    <property type="component" value="Unassembled WGS sequence"/>
</dbReference>
<dbReference type="EMBL" id="ML986585">
    <property type="protein sequence ID" value="KAF2268740.1"/>
    <property type="molecule type" value="Genomic_DNA"/>
</dbReference>
<name>A0A9P4N3Q1_9PLEO</name>
<dbReference type="AlphaFoldDB" id="A0A9P4N3Q1"/>
<sequence>MFELIRHAISPAHEKEESPQSYGRGINILVGRRGDEEEIFVTSRVLRACPVLKRSLIEGYWVVNVNPAIFRILIEHLNNERGIDRLLHGPHLMLSFAKAWYLAKAFGLPNFQNRLTDLFQEKYCQLLRDRVIIQPDQEPISFLQSNVGFHTQAEKFIIEFYAGLCRWYGDISPKLEGLAPDTARHIAERWRLIVSSEGRNDRIMDYRCFRVPSTVLDNPKILQICPPPTPPLSRPATVPVQASTPPPKLPVQPTGLPRSNSNLSFSKRVRMLVPGLSSANGGDEVIVEPGSLTTAIKALQERSSTPSPVPARRHSLTPYYSSPLSRPPSTSVRAPFMPQSPSRLLVRSRMIAHEDESSEDDEPSDYFTEVFQKKMYIVEKEFEIGKDKEGR</sequence>
<dbReference type="OrthoDB" id="3794105at2759"/>
<accession>A0A9P4N3Q1</accession>
<feature type="region of interest" description="Disordered" evidence="1">
    <location>
        <begin position="300"/>
        <end position="337"/>
    </location>
</feature>
<keyword evidence="3" id="KW-1185">Reference proteome</keyword>